<feature type="active site" description="Tele-AMP-histidine intermediate" evidence="1">
    <location>
        <position position="100"/>
    </location>
</feature>
<dbReference type="RefSeq" id="WP_038264990.1">
    <property type="nucleotide sequence ID" value="NZ_FSRH01000002.1"/>
</dbReference>
<name>A0A069RFW5_PEPLI</name>
<dbReference type="Gene3D" id="3.30.428.10">
    <property type="entry name" value="HIT-like"/>
    <property type="match status" value="1"/>
</dbReference>
<feature type="short sequence motif" description="Histidine triad motif" evidence="2 3">
    <location>
        <begin position="98"/>
        <end position="102"/>
    </location>
</feature>
<evidence type="ECO:0000313" key="6">
    <source>
        <dbReference type="Proteomes" id="UP000027946"/>
    </source>
</evidence>
<accession>A0A069RFW5</accession>
<evidence type="ECO:0000256" key="3">
    <source>
        <dbReference type="PROSITE-ProRule" id="PRU00464"/>
    </source>
</evidence>
<keyword evidence="6" id="KW-1185">Reference proteome</keyword>
<dbReference type="GO" id="GO:0003824">
    <property type="term" value="F:catalytic activity"/>
    <property type="evidence" value="ECO:0007669"/>
    <property type="project" value="InterPro"/>
</dbReference>
<sequence length="114" mass="12676">MEDCIFCKIVKGDIPSTKVYEDDKVLAFKDINPAAPVHVLVVTKKHYPTFMDVPESELEIVSHVHKVIQQIAKDTGISEGGFRVVNNCGEQGGQEVKHIHYHVLGGRNLTWPPG</sequence>
<feature type="domain" description="HIT" evidence="4">
    <location>
        <begin position="5"/>
        <end position="114"/>
    </location>
</feature>
<dbReference type="EMBL" id="JJMM01000011">
    <property type="protein sequence ID" value="KDR95075.1"/>
    <property type="molecule type" value="Genomic_DNA"/>
</dbReference>
<protein>
    <submittedName>
        <fullName evidence="5">Putative HIT-like protein</fullName>
    </submittedName>
</protein>
<evidence type="ECO:0000313" key="5">
    <source>
        <dbReference type="EMBL" id="KDR95075.1"/>
    </source>
</evidence>
<dbReference type="Proteomes" id="UP000027946">
    <property type="component" value="Unassembled WGS sequence"/>
</dbReference>
<gene>
    <name evidence="5" type="ORF">CLIT_11c01040</name>
</gene>
<dbReference type="InterPro" id="IPR011146">
    <property type="entry name" value="HIT-like"/>
</dbReference>
<evidence type="ECO:0000256" key="2">
    <source>
        <dbReference type="PIRSR" id="PIRSR601310-3"/>
    </source>
</evidence>
<dbReference type="PRINTS" id="PR00332">
    <property type="entry name" value="HISTRIAD"/>
</dbReference>
<dbReference type="eggNOG" id="COG0537">
    <property type="taxonomic scope" value="Bacteria"/>
</dbReference>
<dbReference type="Pfam" id="PF01230">
    <property type="entry name" value="HIT"/>
    <property type="match status" value="1"/>
</dbReference>
<dbReference type="InterPro" id="IPR001310">
    <property type="entry name" value="Histidine_triad_HIT"/>
</dbReference>
<dbReference type="PANTHER" id="PTHR23089">
    <property type="entry name" value="HISTIDINE TRIAD HIT PROTEIN"/>
    <property type="match status" value="1"/>
</dbReference>
<reference evidence="5 6" key="1">
    <citation type="submission" date="2014-03" db="EMBL/GenBank/DDBJ databases">
        <title>Genome sequence of Clostridium litorale W6, DSM 5388.</title>
        <authorList>
            <person name="Poehlein A."/>
            <person name="Jagirdar A."/>
            <person name="Khonsari B."/>
            <person name="Chibani C.M."/>
            <person name="Gutierrez Gutierrez D.A."/>
            <person name="Davydova E."/>
            <person name="Alghaithi H.S."/>
            <person name="Nair K.P."/>
            <person name="Dhamotharan K."/>
            <person name="Chandran L."/>
            <person name="G W."/>
            <person name="Daniel R."/>
        </authorList>
    </citation>
    <scope>NUCLEOTIDE SEQUENCE [LARGE SCALE GENOMIC DNA]</scope>
    <source>
        <strain evidence="5 6">W6</strain>
    </source>
</reference>
<dbReference type="PROSITE" id="PS51084">
    <property type="entry name" value="HIT_2"/>
    <property type="match status" value="1"/>
</dbReference>
<comment type="caution">
    <text evidence="5">The sequence shown here is derived from an EMBL/GenBank/DDBJ whole genome shotgun (WGS) entry which is preliminary data.</text>
</comment>
<proteinExistence type="predicted"/>
<dbReference type="OrthoDB" id="9784774at2"/>
<evidence type="ECO:0000256" key="1">
    <source>
        <dbReference type="PIRSR" id="PIRSR601310-1"/>
    </source>
</evidence>
<dbReference type="AlphaFoldDB" id="A0A069RFW5"/>
<organism evidence="5 6">
    <name type="scientific">Peptoclostridium litorale DSM 5388</name>
    <dbReference type="NCBI Taxonomy" id="1121324"/>
    <lineage>
        <taxon>Bacteria</taxon>
        <taxon>Bacillati</taxon>
        <taxon>Bacillota</taxon>
        <taxon>Clostridia</taxon>
        <taxon>Peptostreptococcales</taxon>
        <taxon>Peptoclostridiaceae</taxon>
        <taxon>Peptoclostridium</taxon>
    </lineage>
</organism>
<dbReference type="CDD" id="cd01276">
    <property type="entry name" value="PKCI_related"/>
    <property type="match status" value="1"/>
</dbReference>
<dbReference type="STRING" id="1121324.CLIT_11c01040"/>
<dbReference type="SUPFAM" id="SSF54197">
    <property type="entry name" value="HIT-like"/>
    <property type="match status" value="1"/>
</dbReference>
<dbReference type="InterPro" id="IPR036265">
    <property type="entry name" value="HIT-like_sf"/>
</dbReference>
<evidence type="ECO:0000259" key="4">
    <source>
        <dbReference type="PROSITE" id="PS51084"/>
    </source>
</evidence>